<dbReference type="GO" id="GO:0016301">
    <property type="term" value="F:kinase activity"/>
    <property type="evidence" value="ECO:0007669"/>
    <property type="project" value="UniProtKB-KW"/>
</dbReference>
<proteinExistence type="predicted"/>
<reference evidence="18" key="1">
    <citation type="journal article" date="2019" name="Int. J. Syst. Evol. Microbiol.">
        <title>The Global Catalogue of Microorganisms (GCM) 10K type strain sequencing project: providing services to taxonomists for standard genome sequencing and annotation.</title>
        <authorList>
            <consortium name="The Broad Institute Genomics Platform"/>
            <consortium name="The Broad Institute Genome Sequencing Center for Infectious Disease"/>
            <person name="Wu L."/>
            <person name="Ma J."/>
        </authorList>
    </citation>
    <scope>NUCLEOTIDE SEQUENCE [LARGE SCALE GENOMIC DNA]</scope>
    <source>
        <strain evidence="18">NBRC 110044</strain>
    </source>
</reference>
<dbReference type="CDD" id="cd06225">
    <property type="entry name" value="HAMP"/>
    <property type="match status" value="1"/>
</dbReference>
<keyword evidence="8" id="KW-0547">Nucleotide-binding</keyword>
<evidence type="ECO:0000313" key="18">
    <source>
        <dbReference type="Proteomes" id="UP001156706"/>
    </source>
</evidence>
<evidence type="ECO:0000313" key="17">
    <source>
        <dbReference type="EMBL" id="GLR11989.1"/>
    </source>
</evidence>
<keyword evidence="7 14" id="KW-0812">Transmembrane</keyword>
<comment type="catalytic activity">
    <reaction evidence="1">
        <text>ATP + protein L-histidine = ADP + protein N-phospho-L-histidine.</text>
        <dbReference type="EC" id="2.7.13.3"/>
    </reaction>
</comment>
<dbReference type="InterPro" id="IPR036097">
    <property type="entry name" value="HisK_dim/P_sf"/>
</dbReference>
<evidence type="ECO:0000259" key="15">
    <source>
        <dbReference type="PROSITE" id="PS50109"/>
    </source>
</evidence>
<dbReference type="Proteomes" id="UP001156706">
    <property type="component" value="Unassembled WGS sequence"/>
</dbReference>
<dbReference type="PROSITE" id="PS50885">
    <property type="entry name" value="HAMP"/>
    <property type="match status" value="1"/>
</dbReference>
<dbReference type="InterPro" id="IPR003594">
    <property type="entry name" value="HATPase_dom"/>
</dbReference>
<dbReference type="InterPro" id="IPR050351">
    <property type="entry name" value="BphY/WalK/GraS-like"/>
</dbReference>
<dbReference type="InterPro" id="IPR005467">
    <property type="entry name" value="His_kinase_dom"/>
</dbReference>
<dbReference type="SMART" id="SM00304">
    <property type="entry name" value="HAMP"/>
    <property type="match status" value="1"/>
</dbReference>
<evidence type="ECO:0000256" key="10">
    <source>
        <dbReference type="ARBA" id="ARBA00022840"/>
    </source>
</evidence>
<dbReference type="Gene3D" id="1.10.287.130">
    <property type="match status" value="1"/>
</dbReference>
<dbReference type="SMART" id="SM00388">
    <property type="entry name" value="HisKA"/>
    <property type="match status" value="1"/>
</dbReference>
<evidence type="ECO:0000256" key="3">
    <source>
        <dbReference type="ARBA" id="ARBA00012438"/>
    </source>
</evidence>
<comment type="caution">
    <text evidence="17">The sequence shown here is derived from an EMBL/GenBank/DDBJ whole genome shotgun (WGS) entry which is preliminary data.</text>
</comment>
<accession>A0ABQ5YDM0</accession>
<feature type="transmembrane region" description="Helical" evidence="14">
    <location>
        <begin position="34"/>
        <end position="53"/>
    </location>
</feature>
<dbReference type="PRINTS" id="PR00344">
    <property type="entry name" value="BCTRLSENSOR"/>
</dbReference>
<feature type="domain" description="HAMP" evidence="16">
    <location>
        <begin position="306"/>
        <end position="358"/>
    </location>
</feature>
<dbReference type="SMART" id="SM00387">
    <property type="entry name" value="HATPase_c"/>
    <property type="match status" value="1"/>
</dbReference>
<dbReference type="InterPro" id="IPR045671">
    <property type="entry name" value="NtrY-like_N"/>
</dbReference>
<name>A0ABQ5YDM0_9NEIS</name>
<dbReference type="SUPFAM" id="SSF47384">
    <property type="entry name" value="Homodimeric domain of signal transducing histidine kinase"/>
    <property type="match status" value="1"/>
</dbReference>
<keyword evidence="18" id="KW-1185">Reference proteome</keyword>
<dbReference type="InterPro" id="IPR004358">
    <property type="entry name" value="Sig_transdc_His_kin-like_C"/>
</dbReference>
<dbReference type="CDD" id="cd00082">
    <property type="entry name" value="HisKA"/>
    <property type="match status" value="1"/>
</dbReference>
<dbReference type="InterPro" id="IPR035965">
    <property type="entry name" value="PAS-like_dom_sf"/>
</dbReference>
<dbReference type="Gene3D" id="6.10.340.10">
    <property type="match status" value="1"/>
</dbReference>
<keyword evidence="11 14" id="KW-1133">Transmembrane helix</keyword>
<evidence type="ECO:0000256" key="9">
    <source>
        <dbReference type="ARBA" id="ARBA00022777"/>
    </source>
</evidence>
<keyword evidence="10" id="KW-0067">ATP-binding</keyword>
<dbReference type="Pfam" id="PF19312">
    <property type="entry name" value="NtrY_N"/>
    <property type="match status" value="1"/>
</dbReference>
<dbReference type="Gene3D" id="3.30.565.10">
    <property type="entry name" value="Histidine kinase-like ATPase, C-terminal domain"/>
    <property type="match status" value="1"/>
</dbReference>
<keyword evidence="9 17" id="KW-0418">Kinase</keyword>
<keyword evidence="5" id="KW-0597">Phosphoprotein</keyword>
<keyword evidence="13 14" id="KW-0472">Membrane</keyword>
<dbReference type="Pfam" id="PF02518">
    <property type="entry name" value="HATPase_c"/>
    <property type="match status" value="1"/>
</dbReference>
<comment type="subcellular location">
    <subcellularLocation>
        <location evidence="2">Cell membrane</location>
        <topology evidence="2">Multi-pass membrane protein</topology>
    </subcellularLocation>
</comment>
<dbReference type="PANTHER" id="PTHR42878">
    <property type="entry name" value="TWO-COMPONENT HISTIDINE KINASE"/>
    <property type="match status" value="1"/>
</dbReference>
<dbReference type="Pfam" id="PF00672">
    <property type="entry name" value="HAMP"/>
    <property type="match status" value="1"/>
</dbReference>
<dbReference type="InterPro" id="IPR003661">
    <property type="entry name" value="HisK_dim/P_dom"/>
</dbReference>
<dbReference type="SUPFAM" id="SSF55874">
    <property type="entry name" value="ATPase domain of HSP90 chaperone/DNA topoisomerase II/histidine kinase"/>
    <property type="match status" value="1"/>
</dbReference>
<dbReference type="PIRSF" id="PIRSF037532">
    <property type="entry name" value="STHK_NtrY"/>
    <property type="match status" value="1"/>
</dbReference>
<dbReference type="InterPro" id="IPR003660">
    <property type="entry name" value="HAMP_dom"/>
</dbReference>
<keyword evidence="12" id="KW-0902">Two-component regulatory system</keyword>
<feature type="domain" description="Histidine kinase" evidence="15">
    <location>
        <begin position="501"/>
        <end position="711"/>
    </location>
</feature>
<evidence type="ECO:0000256" key="4">
    <source>
        <dbReference type="ARBA" id="ARBA00022475"/>
    </source>
</evidence>
<evidence type="ECO:0000256" key="12">
    <source>
        <dbReference type="ARBA" id="ARBA00023012"/>
    </source>
</evidence>
<sequence>MPMRNTLILLGSLAVILLFMLATSIGNSTVFGRYYEPLLALNILMVVGLVALVGTRLMRLRKQVRARQFGSRLAWRLTLMFAMVAVLPGALVYMLSVQFLTKSIETWFDVNVDTALDSGLNLGNQVLNYSLDDLMKKAEVMAGQLSDEYDAEALGTLTRLRETTNVQEASLFDGRGKVIAHVGDEYANPVPLVPDRNMLKQVQAQLPYRALETTPDYGLSLRVIVPVNPNYASQSSFGTETRALQLIQPVPKQLASDAEKVEEMRNAYKLLALSRTALKQSFGLTLTLALLLALLSAVVLGMYLSEKLAAPLTVLAAGTRAVAQGDYSQVQPVVSQDELGTLTHSFNRMTRQLSEARDQVEQKQQETASAKAYLETVLGSLTAGVLTFDEKWRLRAANVSAGQILHAEIDRLDVLKLTDWLEDYPHLGSFAEGVIQAFNASQQDWHRQLEVGFDGSTRMLLVHGARLHGEVDQGGAVVVFDDVTDLLRAQRDAAWGEVAKRLAHEIRNPLTPIQLAAERLEHKLADKLDDASRDVLTRSTTTIVAQVGALKRMVDEFREYARQPSAELAPVNLAKLLDEVLVLYETAPIERSQVGEGGLWVVADITQLRQVVHNLLKNAQEAVAGDMLGCIKLRTERREKTVRLSVEDNGSGFSDAILQRIFEPYATTKLKGTGLGLAVVKKIIDEHHGQIVAYNVEPHGACVRIDLPIADQMQVGRNQAGPAEQGEKTSG</sequence>
<dbReference type="PROSITE" id="PS50109">
    <property type="entry name" value="HIS_KIN"/>
    <property type="match status" value="1"/>
</dbReference>
<dbReference type="Pfam" id="PF00512">
    <property type="entry name" value="HisKA"/>
    <property type="match status" value="1"/>
</dbReference>
<evidence type="ECO:0000256" key="2">
    <source>
        <dbReference type="ARBA" id="ARBA00004651"/>
    </source>
</evidence>
<evidence type="ECO:0000256" key="8">
    <source>
        <dbReference type="ARBA" id="ARBA00022741"/>
    </source>
</evidence>
<protein>
    <recommendedName>
        <fullName evidence="3">histidine kinase</fullName>
        <ecNumber evidence="3">2.7.13.3</ecNumber>
    </recommendedName>
</protein>
<evidence type="ECO:0000259" key="16">
    <source>
        <dbReference type="PROSITE" id="PS50885"/>
    </source>
</evidence>
<dbReference type="InterPro" id="IPR017232">
    <property type="entry name" value="NtrY"/>
</dbReference>
<dbReference type="SUPFAM" id="SSF55785">
    <property type="entry name" value="PYP-like sensor domain (PAS domain)"/>
    <property type="match status" value="1"/>
</dbReference>
<evidence type="ECO:0000256" key="1">
    <source>
        <dbReference type="ARBA" id="ARBA00000085"/>
    </source>
</evidence>
<dbReference type="EMBL" id="BSOG01000001">
    <property type="protein sequence ID" value="GLR11989.1"/>
    <property type="molecule type" value="Genomic_DNA"/>
</dbReference>
<dbReference type="PANTHER" id="PTHR42878:SF7">
    <property type="entry name" value="SENSOR HISTIDINE KINASE GLRK"/>
    <property type="match status" value="1"/>
</dbReference>
<evidence type="ECO:0000256" key="5">
    <source>
        <dbReference type="ARBA" id="ARBA00022553"/>
    </source>
</evidence>
<dbReference type="SUPFAM" id="SSF158472">
    <property type="entry name" value="HAMP domain-like"/>
    <property type="match status" value="1"/>
</dbReference>
<gene>
    <name evidence="17" type="ORF">GCM10007907_07790</name>
</gene>
<dbReference type="InterPro" id="IPR036890">
    <property type="entry name" value="HATPase_C_sf"/>
</dbReference>
<feature type="transmembrane region" description="Helical" evidence="14">
    <location>
        <begin position="73"/>
        <end position="95"/>
    </location>
</feature>
<dbReference type="EC" id="2.7.13.3" evidence="3"/>
<evidence type="ECO:0000256" key="14">
    <source>
        <dbReference type="SAM" id="Phobius"/>
    </source>
</evidence>
<evidence type="ECO:0000256" key="11">
    <source>
        <dbReference type="ARBA" id="ARBA00022989"/>
    </source>
</evidence>
<keyword evidence="4" id="KW-1003">Cell membrane</keyword>
<evidence type="ECO:0000256" key="13">
    <source>
        <dbReference type="ARBA" id="ARBA00023136"/>
    </source>
</evidence>
<evidence type="ECO:0000256" key="7">
    <source>
        <dbReference type="ARBA" id="ARBA00022692"/>
    </source>
</evidence>
<dbReference type="Gene3D" id="3.30.450.20">
    <property type="entry name" value="PAS domain"/>
    <property type="match status" value="1"/>
</dbReference>
<keyword evidence="6" id="KW-0808">Transferase</keyword>
<evidence type="ECO:0000256" key="6">
    <source>
        <dbReference type="ARBA" id="ARBA00022679"/>
    </source>
</evidence>
<organism evidence="17 18">
    <name type="scientific">Chitinimonas prasina</name>
    <dbReference type="NCBI Taxonomy" id="1434937"/>
    <lineage>
        <taxon>Bacteria</taxon>
        <taxon>Pseudomonadati</taxon>
        <taxon>Pseudomonadota</taxon>
        <taxon>Betaproteobacteria</taxon>
        <taxon>Neisseriales</taxon>
        <taxon>Chitinibacteraceae</taxon>
        <taxon>Chitinimonas</taxon>
    </lineage>
</organism>